<keyword evidence="6" id="KW-0106">Calcium</keyword>
<gene>
    <name evidence="9" type="ORF">BRAFLDRAFT_171176</name>
</gene>
<dbReference type="InterPro" id="IPR008979">
    <property type="entry name" value="Galactose-bd-like_sf"/>
</dbReference>
<dbReference type="SUPFAM" id="SSF49785">
    <property type="entry name" value="Galactose-binding domain-like"/>
    <property type="match status" value="1"/>
</dbReference>
<dbReference type="GO" id="GO:0010185">
    <property type="term" value="P:regulation of cellular defense response"/>
    <property type="evidence" value="ECO:0007669"/>
    <property type="project" value="UniProtKB-ARBA"/>
</dbReference>
<feature type="non-terminal residue" evidence="9">
    <location>
        <position position="137"/>
    </location>
</feature>
<evidence type="ECO:0000256" key="6">
    <source>
        <dbReference type="ARBA" id="ARBA00022837"/>
    </source>
</evidence>
<evidence type="ECO:0000256" key="4">
    <source>
        <dbReference type="ARBA" id="ARBA00022723"/>
    </source>
</evidence>
<dbReference type="eggNOG" id="ENOG502T2GW">
    <property type="taxonomic scope" value="Eukaryota"/>
</dbReference>
<dbReference type="SMART" id="SM00607">
    <property type="entry name" value="FTP"/>
    <property type="match status" value="1"/>
</dbReference>
<evidence type="ECO:0000313" key="9">
    <source>
        <dbReference type="EMBL" id="EEN42153.1"/>
    </source>
</evidence>
<reference evidence="9" key="1">
    <citation type="journal article" date="2008" name="Nature">
        <title>The amphioxus genome and the evolution of the chordate karyotype.</title>
        <authorList>
            <consortium name="US DOE Joint Genome Institute (JGI-PGF)"/>
            <person name="Putnam N.H."/>
            <person name="Butts T."/>
            <person name="Ferrier D.E.K."/>
            <person name="Furlong R.F."/>
            <person name="Hellsten U."/>
            <person name="Kawashima T."/>
            <person name="Robinson-Rechavi M."/>
            <person name="Shoguchi E."/>
            <person name="Terry A."/>
            <person name="Yu J.-K."/>
            <person name="Benito-Gutierrez E.L."/>
            <person name="Dubchak I."/>
            <person name="Garcia-Fernandez J."/>
            <person name="Gibson-Brown J.J."/>
            <person name="Grigoriev I.V."/>
            <person name="Horton A.C."/>
            <person name="de Jong P.J."/>
            <person name="Jurka J."/>
            <person name="Kapitonov V.V."/>
            <person name="Kohara Y."/>
            <person name="Kuroki Y."/>
            <person name="Lindquist E."/>
            <person name="Lucas S."/>
            <person name="Osoegawa K."/>
            <person name="Pennacchio L.A."/>
            <person name="Salamov A.A."/>
            <person name="Satou Y."/>
            <person name="Sauka-Spengler T."/>
            <person name="Schmutz J."/>
            <person name="Shin-I T."/>
            <person name="Toyoda A."/>
            <person name="Bronner-Fraser M."/>
            <person name="Fujiyama A."/>
            <person name="Holland L.Z."/>
            <person name="Holland P.W.H."/>
            <person name="Satoh N."/>
            <person name="Rokhsar D.S."/>
        </authorList>
    </citation>
    <scope>NUCLEOTIDE SEQUENCE [LARGE SCALE GENOMIC DNA]</scope>
    <source>
        <strain evidence="9">S238N-H82</strain>
        <tissue evidence="9">Testes</tissue>
    </source>
</reference>
<evidence type="ECO:0000256" key="5">
    <source>
        <dbReference type="ARBA" id="ARBA00022734"/>
    </source>
</evidence>
<dbReference type="AlphaFoldDB" id="C3ZZ93"/>
<comment type="similarity">
    <text evidence="2">Belongs to the fucolectin family.</text>
</comment>
<dbReference type="PANTHER" id="PTHR45713">
    <property type="entry name" value="FTP DOMAIN-CONTAINING PROTEIN"/>
    <property type="match status" value="1"/>
</dbReference>
<organism>
    <name type="scientific">Branchiostoma floridae</name>
    <name type="common">Florida lancelet</name>
    <name type="synonym">Amphioxus</name>
    <dbReference type="NCBI Taxonomy" id="7739"/>
    <lineage>
        <taxon>Eukaryota</taxon>
        <taxon>Metazoa</taxon>
        <taxon>Chordata</taxon>
        <taxon>Cephalochordata</taxon>
        <taxon>Leptocardii</taxon>
        <taxon>Amphioxiformes</taxon>
        <taxon>Branchiostomatidae</taxon>
        <taxon>Branchiostoma</taxon>
    </lineage>
</organism>
<dbReference type="GO" id="GO:0001868">
    <property type="term" value="P:regulation of complement activation, lectin pathway"/>
    <property type="evidence" value="ECO:0007669"/>
    <property type="project" value="UniProtKB-ARBA"/>
</dbReference>
<dbReference type="PROSITE" id="PS50022">
    <property type="entry name" value="FA58C_3"/>
    <property type="match status" value="1"/>
</dbReference>
<sequence length="137" mass="14949">NIALRRPAAQSSIYNSANQPGLAVDGNTDTAWTGGSCVHTAQETGPWWSVDLGFPRNVGIVTVYNRQDCCWDRINPFRIHIGNSTDVAANARCGDSHTFPTDRVDMTVSCFGMRGQYVGILLPGSGRILQLCEVEVY</sequence>
<comment type="function">
    <text evidence="1">Acts as a defensive agent. Recognizes blood group fucosylated oligosaccharides including A, B, H and Lewis B-type antigens. Does not recognize Lewis A antigen and has low affinity for monovalent haptens.</text>
</comment>
<keyword evidence="5" id="KW-0430">Lectin</keyword>
<comment type="subunit">
    <text evidence="3">Homotrimer.</text>
</comment>
<dbReference type="PANTHER" id="PTHR45713:SF6">
    <property type="entry name" value="F5_8 TYPE C DOMAIN-CONTAINING PROTEIN"/>
    <property type="match status" value="1"/>
</dbReference>
<keyword evidence="7" id="KW-1015">Disulfide bond</keyword>
<feature type="domain" description="F5/8 type C" evidence="8">
    <location>
        <begin position="1"/>
        <end position="137"/>
    </location>
</feature>
<dbReference type="InterPro" id="IPR000421">
    <property type="entry name" value="FA58C"/>
</dbReference>
<dbReference type="InterPro" id="IPR051941">
    <property type="entry name" value="BG_Antigen-Binding_Lectin"/>
</dbReference>
<dbReference type="GO" id="GO:0046872">
    <property type="term" value="F:metal ion binding"/>
    <property type="evidence" value="ECO:0007669"/>
    <property type="project" value="UniProtKB-KW"/>
</dbReference>
<accession>C3ZZ93</accession>
<evidence type="ECO:0000256" key="3">
    <source>
        <dbReference type="ARBA" id="ARBA00011233"/>
    </source>
</evidence>
<name>C3ZZ93_BRAFL</name>
<evidence type="ECO:0000256" key="1">
    <source>
        <dbReference type="ARBA" id="ARBA00002219"/>
    </source>
</evidence>
<evidence type="ECO:0000256" key="7">
    <source>
        <dbReference type="ARBA" id="ARBA00023157"/>
    </source>
</evidence>
<dbReference type="Pfam" id="PF22633">
    <property type="entry name" value="F5_F8_type_C_2"/>
    <property type="match status" value="1"/>
</dbReference>
<feature type="non-terminal residue" evidence="9">
    <location>
        <position position="1"/>
    </location>
</feature>
<evidence type="ECO:0000256" key="2">
    <source>
        <dbReference type="ARBA" id="ARBA00010147"/>
    </source>
</evidence>
<dbReference type="Gene3D" id="2.60.120.260">
    <property type="entry name" value="Galactose-binding domain-like"/>
    <property type="match status" value="1"/>
</dbReference>
<dbReference type="GO" id="GO:0042806">
    <property type="term" value="F:fucose binding"/>
    <property type="evidence" value="ECO:0007669"/>
    <property type="project" value="UniProtKB-ARBA"/>
</dbReference>
<proteinExistence type="inferred from homology"/>
<dbReference type="InterPro" id="IPR006585">
    <property type="entry name" value="FTP1"/>
</dbReference>
<evidence type="ECO:0000259" key="8">
    <source>
        <dbReference type="PROSITE" id="PS50022"/>
    </source>
</evidence>
<protein>
    <recommendedName>
        <fullName evidence="8">F5/8 type C domain-containing protein</fullName>
    </recommendedName>
</protein>
<dbReference type="InParanoid" id="C3ZZ93"/>
<dbReference type="EMBL" id="GG666744">
    <property type="protein sequence ID" value="EEN42153.1"/>
    <property type="molecule type" value="Genomic_DNA"/>
</dbReference>
<keyword evidence="4" id="KW-0479">Metal-binding</keyword>